<sequence length="115" mass="12437">MAAPLSRPQHRPLLAALGRVQGALRCVHRVPRLEAPLWTCGASHLRGAAVNTSSHPRRLPWLLRGAAPLRGPLRQAAGVGPKLLSSRRGPGPNPRGSGLPRRLSRLPRRWGKKLG</sequence>
<comment type="caution">
    <text evidence="2">The sequence shown here is derived from an EMBL/GenBank/DDBJ whole genome shotgun (WGS) entry which is preliminary data.</text>
</comment>
<dbReference type="Proteomes" id="UP001066276">
    <property type="component" value="Chromosome 2_1"/>
</dbReference>
<evidence type="ECO:0000256" key="1">
    <source>
        <dbReference type="SAM" id="MobiDB-lite"/>
    </source>
</evidence>
<dbReference type="EMBL" id="JANPWB010000003">
    <property type="protein sequence ID" value="KAJ1198900.1"/>
    <property type="molecule type" value="Genomic_DNA"/>
</dbReference>
<feature type="region of interest" description="Disordered" evidence="1">
    <location>
        <begin position="74"/>
        <end position="115"/>
    </location>
</feature>
<evidence type="ECO:0000313" key="2">
    <source>
        <dbReference type="EMBL" id="KAJ1198900.1"/>
    </source>
</evidence>
<accession>A0AAV7VF91</accession>
<proteinExistence type="predicted"/>
<keyword evidence="3" id="KW-1185">Reference proteome</keyword>
<feature type="compositionally biased region" description="Basic residues" evidence="1">
    <location>
        <begin position="102"/>
        <end position="115"/>
    </location>
</feature>
<reference evidence="2" key="1">
    <citation type="journal article" date="2022" name="bioRxiv">
        <title>Sequencing and chromosome-scale assembly of the giantPleurodeles waltlgenome.</title>
        <authorList>
            <person name="Brown T."/>
            <person name="Elewa A."/>
            <person name="Iarovenko S."/>
            <person name="Subramanian E."/>
            <person name="Araus A.J."/>
            <person name="Petzold A."/>
            <person name="Susuki M."/>
            <person name="Suzuki K.-i.T."/>
            <person name="Hayashi T."/>
            <person name="Toyoda A."/>
            <person name="Oliveira C."/>
            <person name="Osipova E."/>
            <person name="Leigh N.D."/>
            <person name="Simon A."/>
            <person name="Yun M.H."/>
        </authorList>
    </citation>
    <scope>NUCLEOTIDE SEQUENCE</scope>
    <source>
        <strain evidence="2">20211129_DDA</strain>
        <tissue evidence="2">Liver</tissue>
    </source>
</reference>
<gene>
    <name evidence="2" type="ORF">NDU88_002738</name>
</gene>
<protein>
    <submittedName>
        <fullName evidence="2">Uncharacterized protein</fullName>
    </submittedName>
</protein>
<dbReference type="AlphaFoldDB" id="A0AAV7VF91"/>
<evidence type="ECO:0000313" key="3">
    <source>
        <dbReference type="Proteomes" id="UP001066276"/>
    </source>
</evidence>
<organism evidence="2 3">
    <name type="scientific">Pleurodeles waltl</name>
    <name type="common">Iberian ribbed newt</name>
    <dbReference type="NCBI Taxonomy" id="8319"/>
    <lineage>
        <taxon>Eukaryota</taxon>
        <taxon>Metazoa</taxon>
        <taxon>Chordata</taxon>
        <taxon>Craniata</taxon>
        <taxon>Vertebrata</taxon>
        <taxon>Euteleostomi</taxon>
        <taxon>Amphibia</taxon>
        <taxon>Batrachia</taxon>
        <taxon>Caudata</taxon>
        <taxon>Salamandroidea</taxon>
        <taxon>Salamandridae</taxon>
        <taxon>Pleurodelinae</taxon>
        <taxon>Pleurodeles</taxon>
    </lineage>
</organism>
<name>A0AAV7VF91_PLEWA</name>
<feature type="compositionally biased region" description="Low complexity" evidence="1">
    <location>
        <begin position="84"/>
        <end position="101"/>
    </location>
</feature>